<dbReference type="OMA" id="NELYCCH"/>
<feature type="compositionally biased region" description="Basic and acidic residues" evidence="1">
    <location>
        <begin position="1"/>
        <end position="14"/>
    </location>
</feature>
<evidence type="ECO:0000256" key="1">
    <source>
        <dbReference type="SAM" id="MobiDB-lite"/>
    </source>
</evidence>
<sequence>MTFPSAEKRLDAARVRPPKGAHTAPTNEYHNCKCYGHVCELPDYKQLCAPRTLQGFYAKQDHACPCNKVVKGTALNELYCCHNPATRGKVCHAETYRVCESGNHQIFKAKKLPASGVALRDPATGNRLVFPNACNYNGTAAQRKFPGIGEPRRKTYEERMHERMHDRKEFLKAVLRDEMRDRLEAERHLSEIENEIGLRGSRHVRALAEAASIEALRRAQEDGEVPMTADERYKAVMDELHHVTRQPVGFKQNIIRMHYTLQEDERQVHLQEGTKKMTYRCAAERTQSY</sequence>
<dbReference type="AlphaFoldDB" id="G0TZZ0"/>
<name>G0TZZ0_TRYVY</name>
<protein>
    <submittedName>
        <fullName evidence="2">Uncharacterized protein</fullName>
    </submittedName>
</protein>
<accession>G0TZZ0</accession>
<gene>
    <name evidence="2" type="ORF">TVY486_0807770</name>
</gene>
<dbReference type="EMBL" id="HE573024">
    <property type="protein sequence ID" value="CCC50170.1"/>
    <property type="molecule type" value="Genomic_DNA"/>
</dbReference>
<dbReference type="VEuPathDB" id="TriTrypDB:TvY486_0807770"/>
<proteinExistence type="predicted"/>
<reference evidence="2" key="1">
    <citation type="journal article" date="2012" name="Proc. Natl. Acad. Sci. U.S.A.">
        <title>Antigenic diversity is generated by distinct evolutionary mechanisms in African trypanosome species.</title>
        <authorList>
            <person name="Jackson A.P."/>
            <person name="Berry A."/>
            <person name="Aslett M."/>
            <person name="Allison H.C."/>
            <person name="Burton P."/>
            <person name="Vavrova-Anderson J."/>
            <person name="Brown R."/>
            <person name="Browne H."/>
            <person name="Corton N."/>
            <person name="Hauser H."/>
            <person name="Gamble J."/>
            <person name="Gilderthorp R."/>
            <person name="Marcello L."/>
            <person name="McQuillan J."/>
            <person name="Otto T.D."/>
            <person name="Quail M.A."/>
            <person name="Sanders M.J."/>
            <person name="van Tonder A."/>
            <person name="Ginger M.L."/>
            <person name="Field M.C."/>
            <person name="Barry J.D."/>
            <person name="Hertz-Fowler C."/>
            <person name="Berriman M."/>
        </authorList>
    </citation>
    <scope>NUCLEOTIDE SEQUENCE</scope>
    <source>
        <strain evidence="2">Y486</strain>
    </source>
</reference>
<feature type="region of interest" description="Disordered" evidence="1">
    <location>
        <begin position="1"/>
        <end position="23"/>
    </location>
</feature>
<organism evidence="2">
    <name type="scientific">Trypanosoma vivax (strain Y486)</name>
    <dbReference type="NCBI Taxonomy" id="1055687"/>
    <lineage>
        <taxon>Eukaryota</taxon>
        <taxon>Discoba</taxon>
        <taxon>Euglenozoa</taxon>
        <taxon>Kinetoplastea</taxon>
        <taxon>Metakinetoplastina</taxon>
        <taxon>Trypanosomatida</taxon>
        <taxon>Trypanosomatidae</taxon>
        <taxon>Trypanosoma</taxon>
        <taxon>Duttonella</taxon>
    </lineage>
</organism>
<evidence type="ECO:0000313" key="2">
    <source>
        <dbReference type="EMBL" id="CCC50170.1"/>
    </source>
</evidence>